<dbReference type="EMBL" id="CP012670">
    <property type="protein sequence ID" value="AUX23394.1"/>
    <property type="molecule type" value="Genomic_DNA"/>
</dbReference>
<comment type="catalytic activity">
    <reaction evidence="1">
        <text>[protein]-peptidylproline (omega=180) = [protein]-peptidylproline (omega=0)</text>
        <dbReference type="Rhea" id="RHEA:16237"/>
        <dbReference type="Rhea" id="RHEA-COMP:10747"/>
        <dbReference type="Rhea" id="RHEA-COMP:10748"/>
        <dbReference type="ChEBI" id="CHEBI:83833"/>
        <dbReference type="ChEBI" id="CHEBI:83834"/>
        <dbReference type="EC" id="5.2.1.8"/>
    </reaction>
</comment>
<dbReference type="GO" id="GO:0005829">
    <property type="term" value="C:cytosol"/>
    <property type="evidence" value="ECO:0007669"/>
    <property type="project" value="TreeGrafter"/>
</dbReference>
<keyword evidence="3 5" id="KW-0697">Rotamase</keyword>
<evidence type="ECO:0000259" key="6">
    <source>
        <dbReference type="PROSITE" id="PS50198"/>
    </source>
</evidence>
<evidence type="ECO:0000256" key="5">
    <source>
        <dbReference type="PROSITE-ProRule" id="PRU00278"/>
    </source>
</evidence>
<sequence>MTWGFLCLLVAACSPQDTTPAPARSEPAAAALGYPRGRYWRDPEGLDRVVASAAHILIAYPSGRPPRTRLWMPVRQVTRTRAEALRIGQDVLRQLAGEPERFGELARRFSDDEASAPHGGELGLFRVMRLSPPLVDAIAALRPGEVSRIVESELGFHILLRRAAPEQPSRLSARRILIGYRGVQAEGLRPGRGERTRQEALRLAEEARALAAAAPASFDELVPRYSDALDVAGGGDLGAFSTHELGAEPLLLSVLGQAGEGAVTPVIDTRWGFQVLRRDGRVEREELAASTIVVGHQGVSPGFLSRPVARTAEDARRLAEELARKARGAAASFEELARAHCDAWLCSGRPAPWTQGRMIPEIEQAVRRLQIGEIGAAPVETLLGYVLVRREDPARHALSDDDPRRAPTTTRFPDSSPWKMADYLQKLDGQRVALFTRQLGRHITEAMRLSEEERAQITAILSSLASALERCAPEERGALVEEAEREAALMLGSRRYAELVEARERWFQAMTRM</sequence>
<dbReference type="PROSITE" id="PS01096">
    <property type="entry name" value="PPIC_PPIASE_1"/>
    <property type="match status" value="1"/>
</dbReference>
<dbReference type="InterPro" id="IPR051370">
    <property type="entry name" value="PPIase_Pin1"/>
</dbReference>
<dbReference type="InterPro" id="IPR000297">
    <property type="entry name" value="PPIase_PpiC"/>
</dbReference>
<dbReference type="Gene3D" id="3.10.50.40">
    <property type="match status" value="3"/>
</dbReference>
<evidence type="ECO:0000256" key="1">
    <source>
        <dbReference type="ARBA" id="ARBA00000971"/>
    </source>
</evidence>
<dbReference type="GO" id="GO:0003755">
    <property type="term" value="F:peptidyl-prolyl cis-trans isomerase activity"/>
    <property type="evidence" value="ECO:0007669"/>
    <property type="project" value="UniProtKB-KW"/>
</dbReference>
<evidence type="ECO:0000313" key="7">
    <source>
        <dbReference type="EMBL" id="AUX23394.1"/>
    </source>
</evidence>
<dbReference type="AlphaFoldDB" id="A0A4P2Q2A8"/>
<dbReference type="InterPro" id="IPR023058">
    <property type="entry name" value="PPIase_PpiC_CS"/>
</dbReference>
<dbReference type="Proteomes" id="UP000295781">
    <property type="component" value="Chromosome"/>
</dbReference>
<reference evidence="7 8" key="1">
    <citation type="submission" date="2015-09" db="EMBL/GenBank/DDBJ databases">
        <title>Sorangium comparison.</title>
        <authorList>
            <person name="Zaburannyi N."/>
            <person name="Bunk B."/>
            <person name="Overmann J."/>
            <person name="Mueller R."/>
        </authorList>
    </citation>
    <scope>NUCLEOTIDE SEQUENCE [LARGE SCALE GENOMIC DNA]</scope>
    <source>
        <strain evidence="7 8">So ceGT47</strain>
    </source>
</reference>
<dbReference type="EC" id="5.2.1.8" evidence="2"/>
<organism evidence="7 8">
    <name type="scientific">Sorangium cellulosum</name>
    <name type="common">Polyangium cellulosum</name>
    <dbReference type="NCBI Taxonomy" id="56"/>
    <lineage>
        <taxon>Bacteria</taxon>
        <taxon>Pseudomonadati</taxon>
        <taxon>Myxococcota</taxon>
        <taxon>Polyangia</taxon>
        <taxon>Polyangiales</taxon>
        <taxon>Polyangiaceae</taxon>
        <taxon>Sorangium</taxon>
    </lineage>
</organism>
<dbReference type="InterPro" id="IPR046357">
    <property type="entry name" value="PPIase_dom_sf"/>
</dbReference>
<evidence type="ECO:0000256" key="4">
    <source>
        <dbReference type="ARBA" id="ARBA00023235"/>
    </source>
</evidence>
<dbReference type="PROSITE" id="PS50198">
    <property type="entry name" value="PPIC_PPIASE_2"/>
    <property type="match status" value="3"/>
</dbReference>
<dbReference type="Pfam" id="PF00639">
    <property type="entry name" value="Rotamase"/>
    <property type="match status" value="3"/>
</dbReference>
<feature type="domain" description="PpiC" evidence="6">
    <location>
        <begin position="168"/>
        <end position="280"/>
    </location>
</feature>
<keyword evidence="4 5" id="KW-0413">Isomerase</keyword>
<gene>
    <name evidence="7" type="ORF">SOCEGT47_039190</name>
</gene>
<feature type="domain" description="PpiC" evidence="6">
    <location>
        <begin position="53"/>
        <end position="163"/>
    </location>
</feature>
<evidence type="ECO:0000256" key="2">
    <source>
        <dbReference type="ARBA" id="ARBA00013194"/>
    </source>
</evidence>
<proteinExistence type="predicted"/>
<evidence type="ECO:0000256" key="3">
    <source>
        <dbReference type="ARBA" id="ARBA00023110"/>
    </source>
</evidence>
<feature type="domain" description="PpiC" evidence="6">
    <location>
        <begin position="284"/>
        <end position="392"/>
    </location>
</feature>
<dbReference type="RefSeq" id="WP_165373284.1">
    <property type="nucleotide sequence ID" value="NZ_CP012670.1"/>
</dbReference>
<dbReference type="PANTHER" id="PTHR10657:SF4">
    <property type="entry name" value="PEPTIDYL-PROLYL CIS-TRANS ISOMERASE-RELATED"/>
    <property type="match status" value="1"/>
</dbReference>
<dbReference type="PANTHER" id="PTHR10657">
    <property type="entry name" value="PEPTIDYL-PROLYL CIS-TRANS ISOMERASE"/>
    <property type="match status" value="1"/>
</dbReference>
<protein>
    <recommendedName>
        <fullName evidence="2">peptidylprolyl isomerase</fullName>
        <ecNumber evidence="2">5.2.1.8</ecNumber>
    </recommendedName>
</protein>
<dbReference type="SUPFAM" id="SSF54534">
    <property type="entry name" value="FKBP-like"/>
    <property type="match status" value="3"/>
</dbReference>
<evidence type="ECO:0000313" key="8">
    <source>
        <dbReference type="Proteomes" id="UP000295781"/>
    </source>
</evidence>
<accession>A0A4P2Q2A8</accession>
<name>A0A4P2Q2A8_SORCE</name>